<dbReference type="RefSeq" id="WP_213144942.1">
    <property type="nucleotide sequence ID" value="NZ_JAGYPE020000046.1"/>
</dbReference>
<accession>A0A942YAY3</accession>
<gene>
    <name evidence="5" type="ORF">KHB02_020780</name>
    <name evidence="4" type="ORF">KHB02_27295</name>
</gene>
<dbReference type="SUPFAM" id="SSF54637">
    <property type="entry name" value="Thioesterase/thiol ester dehydrase-isomerase"/>
    <property type="match status" value="1"/>
</dbReference>
<protein>
    <submittedName>
        <fullName evidence="4">PaaI family thioesterase</fullName>
    </submittedName>
</protein>
<evidence type="ECO:0000256" key="1">
    <source>
        <dbReference type="ARBA" id="ARBA00008324"/>
    </source>
</evidence>
<comment type="similarity">
    <text evidence="1">Belongs to the thioesterase PaaI family.</text>
</comment>
<keyword evidence="6" id="KW-1185">Reference proteome</keyword>
<dbReference type="PANTHER" id="PTHR21660:SF1">
    <property type="entry name" value="ACYL-COENZYME A THIOESTERASE 13"/>
    <property type="match status" value="1"/>
</dbReference>
<dbReference type="Proteomes" id="UP000677265">
    <property type="component" value="Unassembled WGS sequence"/>
</dbReference>
<dbReference type="EMBL" id="JAGYPE010000005">
    <property type="protein sequence ID" value="MBS4185092.1"/>
    <property type="molecule type" value="Genomic_DNA"/>
</dbReference>
<dbReference type="InterPro" id="IPR029069">
    <property type="entry name" value="HotDog_dom_sf"/>
</dbReference>
<organism evidence="4">
    <name type="scientific">Neobacillus citreus</name>
    <dbReference type="NCBI Taxonomy" id="2833578"/>
    <lineage>
        <taxon>Bacteria</taxon>
        <taxon>Bacillati</taxon>
        <taxon>Bacillota</taxon>
        <taxon>Bacilli</taxon>
        <taxon>Bacillales</taxon>
        <taxon>Bacillaceae</taxon>
        <taxon>Neobacillus</taxon>
    </lineage>
</organism>
<dbReference type="InterPro" id="IPR006683">
    <property type="entry name" value="Thioestr_dom"/>
</dbReference>
<dbReference type="PANTHER" id="PTHR21660">
    <property type="entry name" value="THIOESTERASE SUPERFAMILY MEMBER-RELATED"/>
    <property type="match status" value="1"/>
</dbReference>
<keyword evidence="2" id="KW-0378">Hydrolase</keyword>
<dbReference type="EMBL" id="JAGYPE020000046">
    <property type="protein sequence ID" value="MCH6267965.1"/>
    <property type="molecule type" value="Genomic_DNA"/>
</dbReference>
<dbReference type="AlphaFoldDB" id="A0A942YAY3"/>
<dbReference type="InterPro" id="IPR039298">
    <property type="entry name" value="ACOT13"/>
</dbReference>
<dbReference type="Gene3D" id="3.10.129.10">
    <property type="entry name" value="Hotdog Thioesterase"/>
    <property type="match status" value="1"/>
</dbReference>
<evidence type="ECO:0000259" key="3">
    <source>
        <dbReference type="Pfam" id="PF03061"/>
    </source>
</evidence>
<reference evidence="4" key="1">
    <citation type="submission" date="2021-05" db="EMBL/GenBank/DDBJ databases">
        <title>Novel Bacillus species.</title>
        <authorList>
            <person name="Liu G."/>
        </authorList>
    </citation>
    <scope>NUCLEOTIDE SEQUENCE</scope>
    <source>
        <strain evidence="4 6">FJAT-50051</strain>
    </source>
</reference>
<evidence type="ECO:0000313" key="6">
    <source>
        <dbReference type="Proteomes" id="UP000677265"/>
    </source>
</evidence>
<proteinExistence type="inferred from homology"/>
<comment type="caution">
    <text evidence="4">The sequence shown here is derived from an EMBL/GenBank/DDBJ whole genome shotgun (WGS) entry which is preliminary data.</text>
</comment>
<dbReference type="GO" id="GO:0047617">
    <property type="term" value="F:fatty acyl-CoA hydrolase activity"/>
    <property type="evidence" value="ECO:0007669"/>
    <property type="project" value="InterPro"/>
</dbReference>
<evidence type="ECO:0000256" key="2">
    <source>
        <dbReference type="ARBA" id="ARBA00022801"/>
    </source>
</evidence>
<evidence type="ECO:0000313" key="4">
    <source>
        <dbReference type="EMBL" id="MBS4185092.1"/>
    </source>
</evidence>
<sequence>MNTMDTRLQSLTTFGIWNHLNIQVLEAQNGEAVIEMPVEDHLKQKQGVLHGGIIATILDMGMALAATTVLSEEEYTTTLDFHTCYLRPMFGKVLRGKGKIVKKGKRVMVVTAEAYDEHGELIATSTGNFMNLER</sequence>
<dbReference type="InterPro" id="IPR003736">
    <property type="entry name" value="PAAI_dom"/>
</dbReference>
<dbReference type="CDD" id="cd03443">
    <property type="entry name" value="PaaI_thioesterase"/>
    <property type="match status" value="1"/>
</dbReference>
<evidence type="ECO:0000313" key="5">
    <source>
        <dbReference type="EMBL" id="MCH6267965.1"/>
    </source>
</evidence>
<dbReference type="NCBIfam" id="TIGR00369">
    <property type="entry name" value="unchar_dom_1"/>
    <property type="match status" value="1"/>
</dbReference>
<feature type="domain" description="Thioesterase" evidence="3">
    <location>
        <begin position="46"/>
        <end position="122"/>
    </location>
</feature>
<dbReference type="Pfam" id="PF03061">
    <property type="entry name" value="4HBT"/>
    <property type="match status" value="1"/>
</dbReference>
<name>A0A942YAY3_9BACI</name>